<feature type="region of interest" description="Disordered" evidence="2">
    <location>
        <begin position="1127"/>
        <end position="1162"/>
    </location>
</feature>
<evidence type="ECO:0000256" key="1">
    <source>
        <dbReference type="SAM" id="Coils"/>
    </source>
</evidence>
<feature type="compositionally biased region" description="Polar residues" evidence="2">
    <location>
        <begin position="128"/>
        <end position="152"/>
    </location>
</feature>
<proteinExistence type="predicted"/>
<feature type="compositionally biased region" description="Polar residues" evidence="2">
    <location>
        <begin position="443"/>
        <end position="463"/>
    </location>
</feature>
<evidence type="ECO:0000313" key="4">
    <source>
        <dbReference type="Proteomes" id="UP001516400"/>
    </source>
</evidence>
<accession>A0ABD2NA51</accession>
<feature type="region of interest" description="Disordered" evidence="2">
    <location>
        <begin position="42"/>
        <end position="234"/>
    </location>
</feature>
<organism evidence="3 4">
    <name type="scientific">Cryptolaemus montrouzieri</name>
    <dbReference type="NCBI Taxonomy" id="559131"/>
    <lineage>
        <taxon>Eukaryota</taxon>
        <taxon>Metazoa</taxon>
        <taxon>Ecdysozoa</taxon>
        <taxon>Arthropoda</taxon>
        <taxon>Hexapoda</taxon>
        <taxon>Insecta</taxon>
        <taxon>Pterygota</taxon>
        <taxon>Neoptera</taxon>
        <taxon>Endopterygota</taxon>
        <taxon>Coleoptera</taxon>
        <taxon>Polyphaga</taxon>
        <taxon>Cucujiformia</taxon>
        <taxon>Coccinelloidea</taxon>
        <taxon>Coccinellidae</taxon>
        <taxon>Scymninae</taxon>
        <taxon>Scymnini</taxon>
        <taxon>Cryptolaemus</taxon>
    </lineage>
</organism>
<feature type="coiled-coil region" evidence="1">
    <location>
        <begin position="587"/>
        <end position="614"/>
    </location>
</feature>
<keyword evidence="4" id="KW-1185">Reference proteome</keyword>
<dbReference type="AlphaFoldDB" id="A0ABD2NA51"/>
<evidence type="ECO:0008006" key="5">
    <source>
        <dbReference type="Google" id="ProtNLM"/>
    </source>
</evidence>
<feature type="compositionally biased region" description="Basic and acidic residues" evidence="2">
    <location>
        <begin position="191"/>
        <end position="215"/>
    </location>
</feature>
<name>A0ABD2NA51_9CUCU</name>
<feature type="region of interest" description="Disordered" evidence="2">
    <location>
        <begin position="804"/>
        <end position="830"/>
    </location>
</feature>
<comment type="caution">
    <text evidence="3">The sequence shown here is derived from an EMBL/GenBank/DDBJ whole genome shotgun (WGS) entry which is preliminary data.</text>
</comment>
<reference evidence="3 4" key="1">
    <citation type="journal article" date="2021" name="BMC Biol.">
        <title>Horizontally acquired antibacterial genes associated with adaptive radiation of ladybird beetles.</title>
        <authorList>
            <person name="Li H.S."/>
            <person name="Tang X.F."/>
            <person name="Huang Y.H."/>
            <person name="Xu Z.Y."/>
            <person name="Chen M.L."/>
            <person name="Du X.Y."/>
            <person name="Qiu B.Y."/>
            <person name="Chen P.T."/>
            <person name="Zhang W."/>
            <person name="Slipinski A."/>
            <person name="Escalona H.E."/>
            <person name="Waterhouse R.M."/>
            <person name="Zwick A."/>
            <person name="Pang H."/>
        </authorList>
    </citation>
    <scope>NUCLEOTIDE SEQUENCE [LARGE SCALE GENOMIC DNA]</scope>
    <source>
        <strain evidence="3">SYSU2018</strain>
    </source>
</reference>
<feature type="region of interest" description="Disordered" evidence="2">
    <location>
        <begin position="430"/>
        <end position="486"/>
    </location>
</feature>
<dbReference type="EMBL" id="JABFTP020000083">
    <property type="protein sequence ID" value="KAL3275484.1"/>
    <property type="molecule type" value="Genomic_DNA"/>
</dbReference>
<evidence type="ECO:0000256" key="2">
    <source>
        <dbReference type="SAM" id="MobiDB-lite"/>
    </source>
</evidence>
<feature type="region of interest" description="Disordered" evidence="2">
    <location>
        <begin position="1079"/>
        <end position="1099"/>
    </location>
</feature>
<evidence type="ECO:0000313" key="3">
    <source>
        <dbReference type="EMBL" id="KAL3275484.1"/>
    </source>
</evidence>
<feature type="compositionally biased region" description="Basic and acidic residues" evidence="2">
    <location>
        <begin position="1153"/>
        <end position="1162"/>
    </location>
</feature>
<sequence length="1162" mass="132104">MNSTEELSAYRDASQSFYSPTKKTAYFEYDFTDDKPAKKEKKWSFGNLFRRKKKTNDSSSDEEVKKTLENKKKRKGDVKKKPVTFDHVVITQPQVRYQGDPQNNHDHVFSDTSDAVSRHANRIFDASPKTQQTFPLGNISSRNHPNQLSLDSVSRKSKRGLAKVRAEARRTSFNQSSSDEDSQRSTSSHKFRSDESLPKLRESAKKTRAARTERYLKRHSRDGENPNNYLRLSKSDAESSFLKLSDDSTRSPSASPSQIKLSYSSISSQSPSVLGLSTIPPSHVNHSKFRVSNSTSNPSYKPPLSINDYNSTAKSNFRDTSFNNQRSISFDANIHRPQIDTQIIHAKLELGKPRARNLTIVDGSQVRQYYNMQQPPPPPPRDPRRLHSAQYLDTVNQNDTNFDTSPVQMRYSYSKENSIPQVRKLNLNPTFKSSSEDHIPRGSQVSLAQRPSSATPESNNRWNLSRPDNRSRSDNYQYLTDKQPRSRKPIFIQNGINKSLSQREIKDEIKIIPDNKGSTAFLDQLRAKKSNRNSRGSCSPQMFSCETSVQTKIFLPSVLPNNNPEDVSKTLETDVKNDLDIMNRNTKTEENDTVQRKSTNLEEALNELEAIYNSLKLGDEDLLDMAEKREKEVATQRMLESRGPMWHSPRGTLSDSGFNYEPFDTIDASRRKRYSRKSLRSDDMAFRKINREDRASTINDPQNVASKISYLLTSPIYSGNPHSEAKTDPNEPDITLDDVVYRNIKQSNKLKVPEHPPPFGIPLGPIALAANSDYLHAVPDTETVKPSRIPDLVKDDLAFRNLRKDSNKEPALPPVSSDDLKNNNLNNNLANIYDPPRMDISEMRKNRAIRSKSANIGSLISQEVIERASRRNARDKNIESEYKTLTDIADAMQIARQVLKEKEMRITENKRASMSDTDAGSLRYTRYPQMKSVDSCSREVISSNVKYRSPKLRDLEEKAVRSQVKESTPDPVSSFEDCRLRPLFRTTSFEDALTALAIEAKEASDKFTQDLKELDAERKNKDEGTVEGQSDFSSEPVNLCKKLLEAVVDSTQHITTAETEEIKEDPEMMKSFASIVFSTSPKKRDDPVESDHDYENLASDKVVLGEDGKKSPFEECKDQLVTAFKELNIENDEKDSSREPAAEEPDYCNLNVQERRKSQGEQ</sequence>
<keyword evidence="1" id="KW-0175">Coiled coil</keyword>
<feature type="compositionally biased region" description="Basic and acidic residues" evidence="2">
    <location>
        <begin position="1082"/>
        <end position="1095"/>
    </location>
</feature>
<dbReference type="Proteomes" id="UP001516400">
    <property type="component" value="Unassembled WGS sequence"/>
</dbReference>
<protein>
    <recommendedName>
        <fullName evidence="5">Supervillin</fullName>
    </recommendedName>
</protein>
<gene>
    <name evidence="3" type="ORF">HHI36_020244</name>
</gene>